<reference evidence="3 4" key="1">
    <citation type="submission" date="2018-08" db="EMBL/GenBank/DDBJ databases">
        <title>Sequencing the genomes of 1000 actinobacteria strains.</title>
        <authorList>
            <person name="Klenk H.-P."/>
        </authorList>
    </citation>
    <scope>NUCLEOTIDE SEQUENCE [LARGE SCALE GENOMIC DNA]</scope>
    <source>
        <strain evidence="3 4">DSM 44099</strain>
    </source>
</reference>
<evidence type="ECO:0000259" key="2">
    <source>
        <dbReference type="Pfam" id="PF08241"/>
    </source>
</evidence>
<keyword evidence="4" id="KW-1185">Reference proteome</keyword>
<dbReference type="GO" id="GO:0032259">
    <property type="term" value="P:methylation"/>
    <property type="evidence" value="ECO:0007669"/>
    <property type="project" value="UniProtKB-KW"/>
</dbReference>
<keyword evidence="3" id="KW-0489">Methyltransferase</keyword>
<sequence length="248" mass="26335">MPESLPFDRVADRYDQTRGGEKRGREVAAVLAPHLVPGRSLEIGVGTGLVSAALVKQHGVPAVGVDLSPAMLTRAHARLGARVAVGDARSLPVRDASVDNALFVAALHAIVDLAAAFTEAHRVVRTGGRVVVLSAPPARDRRDEFAPLLAGLPGSDRLDNPEAVLAAATAAGLRAIEGRQVTVGSLTESPNRLAEIIETRAWSNLWNVDGAVWASTVMPVVRGLRDLPDPDDPRDRPLTFQLSVFERP</sequence>
<evidence type="ECO:0000313" key="3">
    <source>
        <dbReference type="EMBL" id="REG02063.1"/>
    </source>
</evidence>
<dbReference type="OrthoDB" id="9805171at2"/>
<dbReference type="PANTHER" id="PTHR42912:SF93">
    <property type="entry name" value="N6-ADENOSINE-METHYLTRANSFERASE TMT1A"/>
    <property type="match status" value="1"/>
</dbReference>
<dbReference type="InterPro" id="IPR013216">
    <property type="entry name" value="Methyltransf_11"/>
</dbReference>
<dbReference type="AlphaFoldDB" id="A0A3D9ZZI5"/>
<feature type="compositionally biased region" description="Basic and acidic residues" evidence="1">
    <location>
        <begin position="9"/>
        <end position="23"/>
    </location>
</feature>
<dbReference type="EMBL" id="QUMQ01000001">
    <property type="protein sequence ID" value="REG02063.1"/>
    <property type="molecule type" value="Genomic_DNA"/>
</dbReference>
<dbReference type="RefSeq" id="WP_116074754.1">
    <property type="nucleotide sequence ID" value="NZ_BONB01000129.1"/>
</dbReference>
<dbReference type="CDD" id="cd02440">
    <property type="entry name" value="AdoMet_MTases"/>
    <property type="match status" value="1"/>
</dbReference>
<dbReference type="Pfam" id="PF08241">
    <property type="entry name" value="Methyltransf_11"/>
    <property type="match status" value="1"/>
</dbReference>
<protein>
    <submittedName>
        <fullName evidence="3">Methyltransferase family protein</fullName>
    </submittedName>
</protein>
<feature type="domain" description="Methyltransferase type 11" evidence="2">
    <location>
        <begin position="41"/>
        <end position="132"/>
    </location>
</feature>
<dbReference type="PANTHER" id="PTHR42912">
    <property type="entry name" value="METHYLTRANSFERASE"/>
    <property type="match status" value="1"/>
</dbReference>
<dbReference type="Proteomes" id="UP000256913">
    <property type="component" value="Unassembled WGS sequence"/>
</dbReference>
<dbReference type="InterPro" id="IPR029063">
    <property type="entry name" value="SAM-dependent_MTases_sf"/>
</dbReference>
<feature type="region of interest" description="Disordered" evidence="1">
    <location>
        <begin position="1"/>
        <end position="23"/>
    </location>
</feature>
<accession>A0A3D9ZZI5</accession>
<proteinExistence type="predicted"/>
<dbReference type="Gene3D" id="3.40.50.150">
    <property type="entry name" value="Vaccinia Virus protein VP39"/>
    <property type="match status" value="1"/>
</dbReference>
<dbReference type="InterPro" id="IPR050508">
    <property type="entry name" value="Methyltransf_Superfamily"/>
</dbReference>
<dbReference type="SUPFAM" id="SSF53335">
    <property type="entry name" value="S-adenosyl-L-methionine-dependent methyltransferases"/>
    <property type="match status" value="1"/>
</dbReference>
<keyword evidence="3" id="KW-0808">Transferase</keyword>
<gene>
    <name evidence="3" type="ORF">DFJ67_8154</name>
</gene>
<evidence type="ECO:0000313" key="4">
    <source>
        <dbReference type="Proteomes" id="UP000256913"/>
    </source>
</evidence>
<organism evidence="3 4">
    <name type="scientific">Asanoa ferruginea</name>
    <dbReference type="NCBI Taxonomy" id="53367"/>
    <lineage>
        <taxon>Bacteria</taxon>
        <taxon>Bacillati</taxon>
        <taxon>Actinomycetota</taxon>
        <taxon>Actinomycetes</taxon>
        <taxon>Micromonosporales</taxon>
        <taxon>Micromonosporaceae</taxon>
        <taxon>Asanoa</taxon>
    </lineage>
</organism>
<name>A0A3D9ZZI5_9ACTN</name>
<comment type="caution">
    <text evidence="3">The sequence shown here is derived from an EMBL/GenBank/DDBJ whole genome shotgun (WGS) entry which is preliminary data.</text>
</comment>
<evidence type="ECO:0000256" key="1">
    <source>
        <dbReference type="SAM" id="MobiDB-lite"/>
    </source>
</evidence>
<dbReference type="GO" id="GO:0008757">
    <property type="term" value="F:S-adenosylmethionine-dependent methyltransferase activity"/>
    <property type="evidence" value="ECO:0007669"/>
    <property type="project" value="InterPro"/>
</dbReference>